<dbReference type="PANTHER" id="PTHR43804:SF7">
    <property type="entry name" value="LD18447P"/>
    <property type="match status" value="1"/>
</dbReference>
<evidence type="ECO:0000313" key="7">
    <source>
        <dbReference type="Proteomes" id="UP001295423"/>
    </source>
</evidence>
<dbReference type="SMART" id="SM00937">
    <property type="entry name" value="PCRF"/>
    <property type="match status" value="1"/>
</dbReference>
<comment type="similarity">
    <text evidence="1">Belongs to the prokaryotic/mitochondrial release factor family.</text>
</comment>
<name>A0AAD2GCY4_9STRA</name>
<dbReference type="EMBL" id="CAKOGP040002424">
    <property type="protein sequence ID" value="CAJ1969118.1"/>
    <property type="molecule type" value="Genomic_DNA"/>
</dbReference>
<evidence type="ECO:0000256" key="1">
    <source>
        <dbReference type="ARBA" id="ARBA00010835"/>
    </source>
</evidence>
<sequence>MIHVERPLGRALVRAATAPSISRMPRVCWKMEQRGFPLHNPWNGRRYLLSQAVTRRLDTMVARHVELLKQMEENPEESYTYGKELASLAQAVSLHERKEAILAEEKSIQELLEECGDDEDMKKECMETLEQCKEDMEALNRKMRTAVLPKDEDDTRSNAIIEIRAGTGGDEAGLFASELRDTYEKTAKAMNFSCETLSESRTDIGGIKETVISVSARGFGGAGADLDADDDDDFQSSVGPYGFLRYESGVHRVQRVPVNDTRIHTSACSVAVLPLLEESGNAEELLPMSELKIETMRSSGAGGQHVNTTDSAVRITHIPTGITASIQDQRSQHKNKDKALKLIAARVRDLQREEESQKRGAARSSLMGGGDRSERIRTYNYPQDRITDHRCKHSTHGISKILEGGSDDGLVSTFFPLLRDMVREEKMTELEEEELRS</sequence>
<dbReference type="PANTHER" id="PTHR43804">
    <property type="entry name" value="LD18447P"/>
    <property type="match status" value="1"/>
</dbReference>
<dbReference type="SUPFAM" id="SSF75620">
    <property type="entry name" value="Release factor"/>
    <property type="match status" value="1"/>
</dbReference>
<dbReference type="InterPro" id="IPR045853">
    <property type="entry name" value="Pep_chain_release_fac_I_sf"/>
</dbReference>
<organism evidence="6 7">
    <name type="scientific">Cylindrotheca closterium</name>
    <dbReference type="NCBI Taxonomy" id="2856"/>
    <lineage>
        <taxon>Eukaryota</taxon>
        <taxon>Sar</taxon>
        <taxon>Stramenopiles</taxon>
        <taxon>Ochrophyta</taxon>
        <taxon>Bacillariophyta</taxon>
        <taxon>Bacillariophyceae</taxon>
        <taxon>Bacillariophycidae</taxon>
        <taxon>Bacillariales</taxon>
        <taxon>Bacillariaceae</taxon>
        <taxon>Cylindrotheca</taxon>
    </lineage>
</organism>
<evidence type="ECO:0000256" key="3">
    <source>
        <dbReference type="ARBA" id="ARBA00022917"/>
    </source>
</evidence>
<evidence type="ECO:0000259" key="5">
    <source>
        <dbReference type="PROSITE" id="PS00745"/>
    </source>
</evidence>
<dbReference type="PROSITE" id="PS00745">
    <property type="entry name" value="RF_PROK_I"/>
    <property type="match status" value="1"/>
</dbReference>
<dbReference type="Pfam" id="PF00472">
    <property type="entry name" value="RF-1"/>
    <property type="match status" value="1"/>
</dbReference>
<dbReference type="Gene3D" id="3.30.70.1660">
    <property type="match status" value="2"/>
</dbReference>
<protein>
    <recommendedName>
        <fullName evidence="5">Prokaryotic-type class I peptide chain release factors domain-containing protein</fullName>
    </recommendedName>
</protein>
<dbReference type="InterPro" id="IPR050057">
    <property type="entry name" value="Prokaryotic/Mito_RF"/>
</dbReference>
<proteinExistence type="inferred from homology"/>
<dbReference type="FunFam" id="3.30.160.20:FF:000004">
    <property type="entry name" value="Peptide chain release factor 1"/>
    <property type="match status" value="1"/>
</dbReference>
<dbReference type="GO" id="GO:0005737">
    <property type="term" value="C:cytoplasm"/>
    <property type="evidence" value="ECO:0007669"/>
    <property type="project" value="UniProtKB-ARBA"/>
</dbReference>
<keyword evidence="3" id="KW-0648">Protein biosynthesis</keyword>
<dbReference type="Pfam" id="PF03462">
    <property type="entry name" value="PCRF"/>
    <property type="match status" value="1"/>
</dbReference>
<accession>A0AAD2GCY4</accession>
<keyword evidence="2" id="KW-0488">Methylation</keyword>
<dbReference type="InterPro" id="IPR005139">
    <property type="entry name" value="PCRF"/>
</dbReference>
<dbReference type="InterPro" id="IPR000352">
    <property type="entry name" value="Pep_chain_release_fac_I"/>
</dbReference>
<comment type="caution">
    <text evidence="6">The sequence shown here is derived from an EMBL/GenBank/DDBJ whole genome shotgun (WGS) entry which is preliminary data.</text>
</comment>
<evidence type="ECO:0000256" key="2">
    <source>
        <dbReference type="ARBA" id="ARBA00022481"/>
    </source>
</evidence>
<dbReference type="AlphaFoldDB" id="A0AAD2GCY4"/>
<dbReference type="Gene3D" id="6.10.140.1950">
    <property type="match status" value="1"/>
</dbReference>
<feature type="domain" description="Prokaryotic-type class I peptide chain release factors" evidence="5">
    <location>
        <begin position="297"/>
        <end position="313"/>
    </location>
</feature>
<reference evidence="6" key="1">
    <citation type="submission" date="2023-08" db="EMBL/GenBank/DDBJ databases">
        <authorList>
            <person name="Audoor S."/>
            <person name="Bilcke G."/>
        </authorList>
    </citation>
    <scope>NUCLEOTIDE SEQUENCE</scope>
</reference>
<gene>
    <name evidence="6" type="ORF">CYCCA115_LOCUS23545</name>
</gene>
<evidence type="ECO:0000256" key="4">
    <source>
        <dbReference type="SAM" id="MobiDB-lite"/>
    </source>
</evidence>
<dbReference type="GO" id="GO:0003747">
    <property type="term" value="F:translation release factor activity"/>
    <property type="evidence" value="ECO:0007669"/>
    <property type="project" value="InterPro"/>
</dbReference>
<keyword evidence="7" id="KW-1185">Reference proteome</keyword>
<feature type="region of interest" description="Disordered" evidence="4">
    <location>
        <begin position="350"/>
        <end position="377"/>
    </location>
</feature>
<dbReference type="Gene3D" id="3.30.160.20">
    <property type="match status" value="1"/>
</dbReference>
<evidence type="ECO:0000313" key="6">
    <source>
        <dbReference type="EMBL" id="CAJ1969118.1"/>
    </source>
</evidence>
<dbReference type="Proteomes" id="UP001295423">
    <property type="component" value="Unassembled WGS sequence"/>
</dbReference>